<evidence type="ECO:0000256" key="12">
    <source>
        <dbReference type="ARBA" id="ARBA00073968"/>
    </source>
</evidence>
<dbReference type="CDD" id="cd02568">
    <property type="entry name" value="PseudoU_synth_PUS1_PUS2"/>
    <property type="match status" value="1"/>
</dbReference>
<dbReference type="Gene3D" id="3.30.70.580">
    <property type="entry name" value="Pseudouridine synthase I, catalytic domain, N-terminal subdomain"/>
    <property type="match status" value="1"/>
</dbReference>
<evidence type="ECO:0000256" key="2">
    <source>
        <dbReference type="ARBA" id="ARBA00001832"/>
    </source>
</evidence>
<comment type="caution">
    <text evidence="19">The sequence shown here is derived from an EMBL/GenBank/DDBJ whole genome shotgun (WGS) entry which is preliminary data.</text>
</comment>
<evidence type="ECO:0000256" key="9">
    <source>
        <dbReference type="ARBA" id="ARBA00023242"/>
    </source>
</evidence>
<comment type="catalytic activity">
    <reaction evidence="2">
        <text>uridine in snRNA = pseudouridine in snRNA</text>
        <dbReference type="Rhea" id="RHEA:51124"/>
        <dbReference type="Rhea" id="RHEA-COMP:12891"/>
        <dbReference type="Rhea" id="RHEA-COMP:12892"/>
        <dbReference type="ChEBI" id="CHEBI:65314"/>
        <dbReference type="ChEBI" id="CHEBI:65315"/>
    </reaction>
</comment>
<dbReference type="NCBIfam" id="TIGR00071">
    <property type="entry name" value="hisT_truA"/>
    <property type="match status" value="1"/>
</dbReference>
<evidence type="ECO:0000256" key="10">
    <source>
        <dbReference type="ARBA" id="ARBA00036943"/>
    </source>
</evidence>
<evidence type="ECO:0000256" key="14">
    <source>
        <dbReference type="ARBA" id="ARBA00080858"/>
    </source>
</evidence>
<comment type="subcellular location">
    <subcellularLocation>
        <location evidence="4">Nucleus</location>
    </subcellularLocation>
</comment>
<dbReference type="InterPro" id="IPR020097">
    <property type="entry name" value="PsdUridine_synth_TruA_a/b_dom"/>
</dbReference>
<evidence type="ECO:0000256" key="11">
    <source>
        <dbReference type="ARBA" id="ARBA00053072"/>
    </source>
</evidence>
<comment type="catalytic activity">
    <reaction evidence="1">
        <text>a uridine in mRNA = a pseudouridine in mRNA</text>
        <dbReference type="Rhea" id="RHEA:56644"/>
        <dbReference type="Rhea" id="RHEA-COMP:14658"/>
        <dbReference type="Rhea" id="RHEA-COMP:14659"/>
        <dbReference type="ChEBI" id="CHEBI:65314"/>
        <dbReference type="ChEBI" id="CHEBI:65315"/>
    </reaction>
</comment>
<evidence type="ECO:0000313" key="20">
    <source>
        <dbReference type="Proteomes" id="UP000238350"/>
    </source>
</evidence>
<feature type="binding site" evidence="16">
    <location>
        <position position="150"/>
    </location>
    <ligand>
        <name>substrate</name>
    </ligand>
</feature>
<keyword evidence="8" id="KW-0413">Isomerase</keyword>
<sequence length="469" mass="53019">MTGKRTIEEAVVSAAKRVDSEPATDNDKAPRRPKRKVAVLVGYCGTGYHGMQLNPPHRTIEGDLFQAFVKAGAVSQDNSNDPKKSSFLRAARTDKGVHAAGNVVSLKMIVEDEDIVERINSHLPEQIRVWGYVRTNKSFECRKMCSSRIYEYILPTYALMSAKPSSALGQRLANVKQVEPQALKDEATKFWQGMEDAYAAEGISAEDLIRIEKEAAEEAAKTKVQQDGTARNLRLDEEATEETPERKRVKAIANNYRRAYRAIPERIEQFREALKEYEGVHNFHNYTVGKGFKEASSTRVMKSLTVSDPMVINGTEWVSIKIHGQSFMLHQIRKMIAMAVLVVRCGVDKSKISDLFKDVKVGIPKAPALGLLLEQPVYDGFNSRLSRLGRDSVTFDPYEKEIDAFKHKFIYDRIYTQEAKENEFHAFFAFIDTYRVSELLDYLTDTKSERVNAEPVDDEDELAAEDNEG</sequence>
<protein>
    <recommendedName>
        <fullName evidence="12">tRNA pseudouridine synthase 1</fullName>
    </recommendedName>
    <alternativeName>
        <fullName evidence="13">tRNA pseudouridylate synthase 1</fullName>
    </alternativeName>
    <alternativeName>
        <fullName evidence="14">tRNA-uridine isomerase 1</fullName>
    </alternativeName>
</protein>
<dbReference type="GO" id="GO:0031120">
    <property type="term" value="P:snRNA pseudouridine synthesis"/>
    <property type="evidence" value="ECO:0007669"/>
    <property type="project" value="UniProtKB-ARBA"/>
</dbReference>
<evidence type="ECO:0000256" key="13">
    <source>
        <dbReference type="ARBA" id="ARBA00079072"/>
    </source>
</evidence>
<comment type="similarity">
    <text evidence="5">Belongs to the tRNA pseudouridine synthase TruA family.</text>
</comment>
<evidence type="ECO:0000256" key="5">
    <source>
        <dbReference type="ARBA" id="ARBA00009375"/>
    </source>
</evidence>
<comment type="catalytic activity">
    <reaction evidence="10">
        <text>a uridine in tRNA = a pseudouridine in tRNA</text>
        <dbReference type="Rhea" id="RHEA:54572"/>
        <dbReference type="Rhea" id="RHEA-COMP:13339"/>
        <dbReference type="Rhea" id="RHEA-COMP:13934"/>
        <dbReference type="ChEBI" id="CHEBI:65314"/>
        <dbReference type="ChEBI" id="CHEBI:65315"/>
    </reaction>
</comment>
<evidence type="ECO:0000256" key="3">
    <source>
        <dbReference type="ARBA" id="ARBA00001947"/>
    </source>
</evidence>
<dbReference type="Pfam" id="PF01416">
    <property type="entry name" value="PseudoU_synth_1"/>
    <property type="match status" value="1"/>
</dbReference>
<evidence type="ECO:0000259" key="18">
    <source>
        <dbReference type="Pfam" id="PF01416"/>
    </source>
</evidence>
<evidence type="ECO:0000256" key="1">
    <source>
        <dbReference type="ARBA" id="ARBA00001166"/>
    </source>
</evidence>
<accession>A0A2T0FD44</accession>
<dbReference type="GO" id="GO:0005634">
    <property type="term" value="C:nucleus"/>
    <property type="evidence" value="ECO:0007669"/>
    <property type="project" value="UniProtKB-SubCell"/>
</dbReference>
<evidence type="ECO:0000256" key="16">
    <source>
        <dbReference type="PIRSR" id="PIRSR641708-2"/>
    </source>
</evidence>
<proteinExistence type="inferred from homology"/>
<dbReference type="OrthoDB" id="10256309at2759"/>
<dbReference type="GO" id="GO:0006397">
    <property type="term" value="P:mRNA processing"/>
    <property type="evidence" value="ECO:0007669"/>
    <property type="project" value="UniProtKB-KW"/>
</dbReference>
<dbReference type="InterPro" id="IPR001406">
    <property type="entry name" value="PsdUridine_synth_TruA"/>
</dbReference>
<keyword evidence="7" id="KW-0819">tRNA processing</keyword>
<dbReference type="AlphaFoldDB" id="A0A2T0FD44"/>
<evidence type="ECO:0000256" key="7">
    <source>
        <dbReference type="ARBA" id="ARBA00022694"/>
    </source>
</evidence>
<dbReference type="FunFam" id="3.30.70.580:FF:000002">
    <property type="entry name" value="tRNA pseudouridine synthase"/>
    <property type="match status" value="1"/>
</dbReference>
<feature type="region of interest" description="Disordered" evidence="17">
    <location>
        <begin position="13"/>
        <end position="33"/>
    </location>
</feature>
<comment type="function">
    <text evidence="11">Formation of pseudouridine at positions 27 and 28 in the anticodon stem and loop of transfer RNAs; at positions 34 and 36 of intron-containing precursor tRNA(Ile) and at position 35 in the intron-containing tRNA(Tyr). Catalyzes pseudouridylation at position 44 in U2 snRNA. Also catalyzes pseudouridylation of mRNAs.</text>
</comment>
<dbReference type="FunFam" id="3.30.70.660:FF:000002">
    <property type="entry name" value="tRNA pseudouridine synthase"/>
    <property type="match status" value="1"/>
</dbReference>
<dbReference type="PANTHER" id="PTHR11142">
    <property type="entry name" value="PSEUDOURIDYLATE SYNTHASE"/>
    <property type="match status" value="1"/>
</dbReference>
<feature type="active site" description="Nucleophile" evidence="15">
    <location>
        <position position="94"/>
    </location>
</feature>
<comment type="cofactor">
    <cofactor evidence="3">
        <name>Zn(2+)</name>
        <dbReference type="ChEBI" id="CHEBI:29105"/>
    </cofactor>
</comment>
<feature type="domain" description="Pseudouridine synthase I TruA alpha/beta" evidence="18">
    <location>
        <begin position="273"/>
        <end position="379"/>
    </location>
</feature>
<evidence type="ECO:0000256" key="4">
    <source>
        <dbReference type="ARBA" id="ARBA00004123"/>
    </source>
</evidence>
<dbReference type="GO" id="GO:0009982">
    <property type="term" value="F:pseudouridine synthase activity"/>
    <property type="evidence" value="ECO:0007669"/>
    <property type="project" value="InterPro"/>
</dbReference>
<dbReference type="Proteomes" id="UP000238350">
    <property type="component" value="Unassembled WGS sequence"/>
</dbReference>
<dbReference type="EMBL" id="NDIQ01000001">
    <property type="protein sequence ID" value="PRT52933.1"/>
    <property type="molecule type" value="Genomic_DNA"/>
</dbReference>
<evidence type="ECO:0000256" key="8">
    <source>
        <dbReference type="ARBA" id="ARBA00023235"/>
    </source>
</evidence>
<dbReference type="InterPro" id="IPR041708">
    <property type="entry name" value="PUS1/PUS2-like"/>
</dbReference>
<evidence type="ECO:0000256" key="15">
    <source>
        <dbReference type="PIRSR" id="PIRSR641708-1"/>
    </source>
</evidence>
<keyword evidence="6" id="KW-0507">mRNA processing</keyword>
<dbReference type="STRING" id="45607.A0A2T0FD44"/>
<evidence type="ECO:0000256" key="17">
    <source>
        <dbReference type="SAM" id="MobiDB-lite"/>
    </source>
</evidence>
<feature type="compositionally biased region" description="Basic and acidic residues" evidence="17">
    <location>
        <begin position="16"/>
        <end position="30"/>
    </location>
</feature>
<organism evidence="19 20">
    <name type="scientific">Wickerhamiella sorbophila</name>
    <dbReference type="NCBI Taxonomy" id="45607"/>
    <lineage>
        <taxon>Eukaryota</taxon>
        <taxon>Fungi</taxon>
        <taxon>Dikarya</taxon>
        <taxon>Ascomycota</taxon>
        <taxon>Saccharomycotina</taxon>
        <taxon>Dipodascomycetes</taxon>
        <taxon>Dipodascales</taxon>
        <taxon>Trichomonascaceae</taxon>
        <taxon>Wickerhamiella</taxon>
    </lineage>
</organism>
<dbReference type="RefSeq" id="XP_024662879.1">
    <property type="nucleotide sequence ID" value="XM_024807111.1"/>
</dbReference>
<evidence type="ECO:0000256" key="6">
    <source>
        <dbReference type="ARBA" id="ARBA00022664"/>
    </source>
</evidence>
<dbReference type="SUPFAM" id="SSF55120">
    <property type="entry name" value="Pseudouridine synthase"/>
    <property type="match status" value="1"/>
</dbReference>
<name>A0A2T0FD44_9ASCO</name>
<dbReference type="GO" id="GO:1990481">
    <property type="term" value="P:mRNA pseudouridine synthesis"/>
    <property type="evidence" value="ECO:0007669"/>
    <property type="project" value="TreeGrafter"/>
</dbReference>
<dbReference type="GO" id="GO:0031119">
    <property type="term" value="P:tRNA pseudouridine synthesis"/>
    <property type="evidence" value="ECO:0007669"/>
    <property type="project" value="InterPro"/>
</dbReference>
<dbReference type="InterPro" id="IPR020095">
    <property type="entry name" value="PsdUridine_synth_TruA_C"/>
</dbReference>
<keyword evidence="20" id="KW-1185">Reference proteome</keyword>
<evidence type="ECO:0000313" key="19">
    <source>
        <dbReference type="EMBL" id="PRT52933.1"/>
    </source>
</evidence>
<dbReference type="InterPro" id="IPR020094">
    <property type="entry name" value="TruA/RsuA/RluB/E/F_N"/>
</dbReference>
<dbReference type="Gene3D" id="3.30.70.660">
    <property type="entry name" value="Pseudouridine synthase I, catalytic domain, C-terminal subdomain"/>
    <property type="match status" value="1"/>
</dbReference>
<dbReference type="GO" id="GO:0003723">
    <property type="term" value="F:RNA binding"/>
    <property type="evidence" value="ECO:0007669"/>
    <property type="project" value="InterPro"/>
</dbReference>
<gene>
    <name evidence="19" type="ORF">B9G98_00553</name>
</gene>
<reference evidence="19 20" key="1">
    <citation type="submission" date="2017-04" db="EMBL/GenBank/DDBJ databases">
        <title>Genome sequencing of [Candida] sorbophila.</title>
        <authorList>
            <person name="Ahn J.O."/>
        </authorList>
    </citation>
    <scope>NUCLEOTIDE SEQUENCE [LARGE SCALE GENOMIC DNA]</scope>
    <source>
        <strain evidence="19 20">DS02</strain>
    </source>
</reference>
<dbReference type="InterPro" id="IPR020103">
    <property type="entry name" value="PsdUridine_synth_cat_dom_sf"/>
</dbReference>
<keyword evidence="9" id="KW-0539">Nucleus</keyword>
<dbReference type="GeneID" id="36514302"/>
<dbReference type="PANTHER" id="PTHR11142:SF4">
    <property type="entry name" value="PSEUDOURIDYLATE SYNTHASE 1 HOMOLOG"/>
    <property type="match status" value="1"/>
</dbReference>